<dbReference type="HOGENOM" id="CLU_051708_0_0_1"/>
<sequence length="291" mass="30328">MSNKQCRKAKSAKRATATSPTLGTNPTSASQTSEQLNPHVDSHRSGESTSRPPEGTSSPLSVHGSMVPTDPGGDATSKSRAEVNTTVAALLTEMAGMHSGDETDDDQLVMPSGDQGAVFSAQREGASLSEPASDLLGSEIFRRGPSPRISRLVDPRVSSVGAVGLRRPSMVASTRCLSSIDTNAKAGMVALKELQQWSTECWIEADQEIAAFTDEVAGVIAQITKSNKVLQAKLDATECVLSGQNNVLSVFSYAMGSGSGYTVLPSPVPSVESLPTGPNTRVPSKEGSVLP</sequence>
<name>A0A067Q0P6_9AGAM</name>
<organism evidence="2 3">
    <name type="scientific">Jaapia argillacea MUCL 33604</name>
    <dbReference type="NCBI Taxonomy" id="933084"/>
    <lineage>
        <taxon>Eukaryota</taxon>
        <taxon>Fungi</taxon>
        <taxon>Dikarya</taxon>
        <taxon>Basidiomycota</taxon>
        <taxon>Agaricomycotina</taxon>
        <taxon>Agaricomycetes</taxon>
        <taxon>Agaricomycetidae</taxon>
        <taxon>Jaapiales</taxon>
        <taxon>Jaapiaceae</taxon>
        <taxon>Jaapia</taxon>
    </lineage>
</organism>
<feature type="region of interest" description="Disordered" evidence="1">
    <location>
        <begin position="1"/>
        <end position="80"/>
    </location>
</feature>
<evidence type="ECO:0000313" key="3">
    <source>
        <dbReference type="Proteomes" id="UP000027265"/>
    </source>
</evidence>
<dbReference type="InParanoid" id="A0A067Q0P6"/>
<feature type="compositionally biased region" description="Basic residues" evidence="1">
    <location>
        <begin position="1"/>
        <end position="13"/>
    </location>
</feature>
<dbReference type="EMBL" id="KL197714">
    <property type="protein sequence ID" value="KDQ60524.1"/>
    <property type="molecule type" value="Genomic_DNA"/>
</dbReference>
<proteinExistence type="predicted"/>
<dbReference type="AlphaFoldDB" id="A0A067Q0P6"/>
<protein>
    <submittedName>
        <fullName evidence="2">Uncharacterized protein</fullName>
    </submittedName>
</protein>
<reference evidence="3" key="1">
    <citation type="journal article" date="2014" name="Proc. Natl. Acad. Sci. U.S.A.">
        <title>Extensive sampling of basidiomycete genomes demonstrates inadequacy of the white-rot/brown-rot paradigm for wood decay fungi.</title>
        <authorList>
            <person name="Riley R."/>
            <person name="Salamov A.A."/>
            <person name="Brown D.W."/>
            <person name="Nagy L.G."/>
            <person name="Floudas D."/>
            <person name="Held B.W."/>
            <person name="Levasseur A."/>
            <person name="Lombard V."/>
            <person name="Morin E."/>
            <person name="Otillar R."/>
            <person name="Lindquist E.A."/>
            <person name="Sun H."/>
            <person name="LaButti K.M."/>
            <person name="Schmutz J."/>
            <person name="Jabbour D."/>
            <person name="Luo H."/>
            <person name="Baker S.E."/>
            <person name="Pisabarro A.G."/>
            <person name="Walton J.D."/>
            <person name="Blanchette R.A."/>
            <person name="Henrissat B."/>
            <person name="Martin F."/>
            <person name="Cullen D."/>
            <person name="Hibbett D.S."/>
            <person name="Grigoriev I.V."/>
        </authorList>
    </citation>
    <scope>NUCLEOTIDE SEQUENCE [LARGE SCALE GENOMIC DNA]</scope>
    <source>
        <strain evidence="3">MUCL 33604</strain>
    </source>
</reference>
<feature type="region of interest" description="Disordered" evidence="1">
    <location>
        <begin position="267"/>
        <end position="291"/>
    </location>
</feature>
<accession>A0A067Q0P6</accession>
<keyword evidence="3" id="KW-1185">Reference proteome</keyword>
<dbReference type="Proteomes" id="UP000027265">
    <property type="component" value="Unassembled WGS sequence"/>
</dbReference>
<gene>
    <name evidence="2" type="ORF">JAAARDRAFT_191898</name>
</gene>
<feature type="compositionally biased region" description="Polar residues" evidence="1">
    <location>
        <begin position="20"/>
        <end position="36"/>
    </location>
</feature>
<evidence type="ECO:0000313" key="2">
    <source>
        <dbReference type="EMBL" id="KDQ60524.1"/>
    </source>
</evidence>
<evidence type="ECO:0000256" key="1">
    <source>
        <dbReference type="SAM" id="MobiDB-lite"/>
    </source>
</evidence>
<feature type="compositionally biased region" description="Polar residues" evidence="1">
    <location>
        <begin position="47"/>
        <end position="60"/>
    </location>
</feature>